<dbReference type="PROSITE" id="PS50043">
    <property type="entry name" value="HTH_LUXR_2"/>
    <property type="match status" value="1"/>
</dbReference>
<name>A0A849ALP5_9MICO</name>
<dbReference type="SUPFAM" id="SSF46894">
    <property type="entry name" value="C-terminal effector domain of the bipartite response regulators"/>
    <property type="match status" value="1"/>
</dbReference>
<accession>A0A849ALP5</accession>
<dbReference type="PANTHER" id="PTHR43214:SF24">
    <property type="entry name" value="TRANSCRIPTIONAL REGULATORY PROTEIN NARL-RELATED"/>
    <property type="match status" value="1"/>
</dbReference>
<dbReference type="EMBL" id="JABENB010000001">
    <property type="protein sequence ID" value="NNG37722.1"/>
    <property type="molecule type" value="Genomic_DNA"/>
</dbReference>
<sequence>MENAHHADDRSVEALVSAALGSDRRRLVVLDWTQPAAGADAAVSGHYDEVLATGTRVIRLASLDADDVVALAEQAGALLPVAEVFALLQFTGGQARAIDELLRQSDASEWGMPQRSLRAPVRVSRVVAATLGELPPDARALVEAVAILEEADRRQPARAVHAVQVSEVTDPVTALDAALRSGLLTSLDADDVWIRLCDNMSRRAVLDQIGPAGRAARHERAAQVADDRAAALRHQWHATSLPDDGLADRLVDHAAETAKSGEWAATADLLVLAARATADPDRAGGRLIAAVDAMVGAGDVPRATRHLAELESLRETPLRNAVLGYLAVVRGRPGEATNRLGRAWALVNERRHPDEAAQIAGRQVLHSLAGCRASELVTWADRVVELGAPSSPAAIEARAIRGLGAAVLDGPEGALAEYGRLSASVPHGAVAQRMSMATGWLRLAADQPERAREELESAVPTDFLGGSLRISLWARAWLARAQFTTGDWSTALHTATTGIGLAERSGMTLLLPLLEWTRVQVLTLRGDWAAAEESLRGRSAGREYPIMRVPTALARAAFHEAQADYAAVVRALGVLREEWADEWVSSPGFWPWADVYANALVVTGDLDGADAFLTPHERRAAAAGHASTGARLAYARGRLLGQRGELDAARAEFERSIELLSPLPYPYDRARVHFAYGQTLRRAGRRGAADTVFSTAREGFSALGATTYVERCDRELAAGGVHATRPADRRFDALTPQEEAVATLVADGRSNKEVAAELFLSVKTVQYHLTRVYAKLGVRSRSQLAARWQRDPD</sequence>
<evidence type="ECO:0000259" key="4">
    <source>
        <dbReference type="PROSITE" id="PS50043"/>
    </source>
</evidence>
<dbReference type="PRINTS" id="PR00038">
    <property type="entry name" value="HTHLUXR"/>
</dbReference>
<keyword evidence="6" id="KW-1185">Reference proteome</keyword>
<gene>
    <name evidence="5" type="ORF">HJ588_00330</name>
</gene>
<dbReference type="InterPro" id="IPR036388">
    <property type="entry name" value="WH-like_DNA-bd_sf"/>
</dbReference>
<dbReference type="PROSITE" id="PS00622">
    <property type="entry name" value="HTH_LUXR_1"/>
    <property type="match status" value="1"/>
</dbReference>
<dbReference type="InterPro" id="IPR000792">
    <property type="entry name" value="Tscrpt_reg_LuxR_C"/>
</dbReference>
<keyword evidence="3" id="KW-0804">Transcription</keyword>
<dbReference type="GO" id="GO:0003677">
    <property type="term" value="F:DNA binding"/>
    <property type="evidence" value="ECO:0007669"/>
    <property type="project" value="UniProtKB-KW"/>
</dbReference>
<comment type="caution">
    <text evidence="5">The sequence shown here is derived from an EMBL/GenBank/DDBJ whole genome shotgun (WGS) entry which is preliminary data.</text>
</comment>
<dbReference type="CDD" id="cd06170">
    <property type="entry name" value="LuxR_C_like"/>
    <property type="match status" value="1"/>
</dbReference>
<dbReference type="Proteomes" id="UP000557772">
    <property type="component" value="Unassembled WGS sequence"/>
</dbReference>
<dbReference type="InterPro" id="IPR011990">
    <property type="entry name" value="TPR-like_helical_dom_sf"/>
</dbReference>
<dbReference type="Pfam" id="PF00196">
    <property type="entry name" value="GerE"/>
    <property type="match status" value="1"/>
</dbReference>
<dbReference type="Gene3D" id="1.10.10.10">
    <property type="entry name" value="Winged helix-like DNA-binding domain superfamily/Winged helix DNA-binding domain"/>
    <property type="match status" value="1"/>
</dbReference>
<dbReference type="PANTHER" id="PTHR43214">
    <property type="entry name" value="TWO-COMPONENT RESPONSE REGULATOR"/>
    <property type="match status" value="1"/>
</dbReference>
<organism evidence="5 6">
    <name type="scientific">Flexivirga aerilata</name>
    <dbReference type="NCBI Taxonomy" id="1656889"/>
    <lineage>
        <taxon>Bacteria</taxon>
        <taxon>Bacillati</taxon>
        <taxon>Actinomycetota</taxon>
        <taxon>Actinomycetes</taxon>
        <taxon>Micrococcales</taxon>
        <taxon>Dermacoccaceae</taxon>
        <taxon>Flexivirga</taxon>
    </lineage>
</organism>
<dbReference type="SUPFAM" id="SSF48452">
    <property type="entry name" value="TPR-like"/>
    <property type="match status" value="1"/>
</dbReference>
<dbReference type="AlphaFoldDB" id="A0A849ALP5"/>
<evidence type="ECO:0000313" key="6">
    <source>
        <dbReference type="Proteomes" id="UP000557772"/>
    </source>
</evidence>
<dbReference type="SMART" id="SM00421">
    <property type="entry name" value="HTH_LUXR"/>
    <property type="match status" value="1"/>
</dbReference>
<dbReference type="GO" id="GO:0006355">
    <property type="term" value="P:regulation of DNA-templated transcription"/>
    <property type="evidence" value="ECO:0007669"/>
    <property type="project" value="InterPro"/>
</dbReference>
<evidence type="ECO:0000256" key="3">
    <source>
        <dbReference type="ARBA" id="ARBA00023163"/>
    </source>
</evidence>
<dbReference type="InterPro" id="IPR016032">
    <property type="entry name" value="Sig_transdc_resp-reg_C-effctor"/>
</dbReference>
<evidence type="ECO:0000313" key="5">
    <source>
        <dbReference type="EMBL" id="NNG37722.1"/>
    </source>
</evidence>
<dbReference type="InterPro" id="IPR039420">
    <property type="entry name" value="WalR-like"/>
</dbReference>
<evidence type="ECO:0000256" key="2">
    <source>
        <dbReference type="ARBA" id="ARBA00023125"/>
    </source>
</evidence>
<keyword evidence="2" id="KW-0238">DNA-binding</keyword>
<reference evidence="5 6" key="1">
    <citation type="submission" date="2020-05" db="EMBL/GenBank/DDBJ databases">
        <title>Flexivirga sp. ID2601S isolated from air conditioner.</title>
        <authorList>
            <person name="Kim D.H."/>
        </authorList>
    </citation>
    <scope>NUCLEOTIDE SEQUENCE [LARGE SCALE GENOMIC DNA]</scope>
    <source>
        <strain evidence="5 6">ID2601S</strain>
    </source>
</reference>
<proteinExistence type="predicted"/>
<keyword evidence="1" id="KW-0805">Transcription regulation</keyword>
<protein>
    <submittedName>
        <fullName evidence="5">Helix-turn-helix transcriptional regulator</fullName>
    </submittedName>
</protein>
<feature type="domain" description="HTH luxR-type" evidence="4">
    <location>
        <begin position="727"/>
        <end position="792"/>
    </location>
</feature>
<evidence type="ECO:0000256" key="1">
    <source>
        <dbReference type="ARBA" id="ARBA00023015"/>
    </source>
</evidence>
<dbReference type="Gene3D" id="1.25.40.10">
    <property type="entry name" value="Tetratricopeptide repeat domain"/>
    <property type="match status" value="1"/>
</dbReference>